<proteinExistence type="inferred from homology"/>
<evidence type="ECO:0000313" key="4">
    <source>
        <dbReference type="Proteomes" id="UP001205843"/>
    </source>
</evidence>
<dbReference type="PANTHER" id="PTHR42901:SF1">
    <property type="entry name" value="ALCOHOL DEHYDROGENASE"/>
    <property type="match status" value="1"/>
</dbReference>
<dbReference type="Proteomes" id="UP001205843">
    <property type="component" value="Unassembled WGS sequence"/>
</dbReference>
<dbReference type="InterPro" id="IPR002347">
    <property type="entry name" value="SDR_fam"/>
</dbReference>
<dbReference type="SUPFAM" id="SSF51735">
    <property type="entry name" value="NAD(P)-binding Rossmann-fold domains"/>
    <property type="match status" value="1"/>
</dbReference>
<comment type="caution">
    <text evidence="3">The sequence shown here is derived from an EMBL/GenBank/DDBJ whole genome shotgun (WGS) entry which is preliminary data.</text>
</comment>
<protein>
    <submittedName>
        <fullName evidence="3">NAD(P)-dependent dehydrogenase (Short-subunit alcohol dehydrogenase family)</fullName>
    </submittedName>
</protein>
<dbReference type="AlphaFoldDB" id="A0AAE3G4V1"/>
<evidence type="ECO:0000256" key="2">
    <source>
        <dbReference type="ARBA" id="ARBA00023002"/>
    </source>
</evidence>
<dbReference type="PANTHER" id="PTHR42901">
    <property type="entry name" value="ALCOHOL DEHYDROGENASE"/>
    <property type="match status" value="1"/>
</dbReference>
<reference evidence="3" key="1">
    <citation type="submission" date="2022-03" db="EMBL/GenBank/DDBJ databases">
        <title>Genomic Encyclopedia of Type Strains, Phase III (KMG-III): the genomes of soil and plant-associated and newly described type strains.</title>
        <authorList>
            <person name="Whitman W."/>
        </authorList>
    </citation>
    <scope>NUCLEOTIDE SEQUENCE</scope>
    <source>
        <strain evidence="3">ANL 6-2</strain>
    </source>
</reference>
<dbReference type="Gene3D" id="3.40.50.720">
    <property type="entry name" value="NAD(P)-binding Rossmann-like Domain"/>
    <property type="match status" value="1"/>
</dbReference>
<keyword evidence="2" id="KW-0560">Oxidoreductase</keyword>
<sequence>MSNKGIEHLGAEYILPDTLQAESLQDRVILVTGAAAGLGRAAAQALAGAGATTVLLDKSLKGLESLYDAITAAGHPEPILHPINFEGVGAAEYLELATAIDREFKRLDGVLHNAAAMGELSPIHQYDPDIWARTLHVNINAPFLLNQVCLPLMQRSENARMVFTSDAVGRRGKSFWGAYGVSKAAIENMMEILAGELGPNSRVRVMSLDPGRADTALRRRAYPAEDPGTAPDPQTLGPVYVHLFGSGGHALHGRRVTRPEQGG</sequence>
<organism evidence="3 4">
    <name type="scientific">Natronocella acetinitrilica</name>
    <dbReference type="NCBI Taxonomy" id="414046"/>
    <lineage>
        <taxon>Bacteria</taxon>
        <taxon>Pseudomonadati</taxon>
        <taxon>Pseudomonadota</taxon>
        <taxon>Gammaproteobacteria</taxon>
        <taxon>Chromatiales</taxon>
        <taxon>Ectothiorhodospiraceae</taxon>
        <taxon>Natronocella</taxon>
    </lineage>
</organism>
<accession>A0AAE3G4V1</accession>
<evidence type="ECO:0000313" key="3">
    <source>
        <dbReference type="EMBL" id="MCP1674786.1"/>
    </source>
</evidence>
<name>A0AAE3G4V1_9GAMM</name>
<gene>
    <name evidence="3" type="ORF">J2T57_001924</name>
</gene>
<dbReference type="GO" id="GO:0016491">
    <property type="term" value="F:oxidoreductase activity"/>
    <property type="evidence" value="ECO:0007669"/>
    <property type="project" value="UniProtKB-KW"/>
</dbReference>
<dbReference type="InterPro" id="IPR020904">
    <property type="entry name" value="Sc_DH/Rdtase_CS"/>
</dbReference>
<dbReference type="EMBL" id="JALJXV010000004">
    <property type="protein sequence ID" value="MCP1674786.1"/>
    <property type="molecule type" value="Genomic_DNA"/>
</dbReference>
<dbReference type="Pfam" id="PF00106">
    <property type="entry name" value="adh_short"/>
    <property type="match status" value="1"/>
</dbReference>
<dbReference type="RefSeq" id="WP_253477197.1">
    <property type="nucleotide sequence ID" value="NZ_JALJXV010000004.1"/>
</dbReference>
<dbReference type="PROSITE" id="PS00061">
    <property type="entry name" value="ADH_SHORT"/>
    <property type="match status" value="1"/>
</dbReference>
<evidence type="ECO:0000256" key="1">
    <source>
        <dbReference type="ARBA" id="ARBA00006484"/>
    </source>
</evidence>
<comment type="similarity">
    <text evidence="1">Belongs to the short-chain dehydrogenases/reductases (SDR) family.</text>
</comment>
<dbReference type="PRINTS" id="PR00081">
    <property type="entry name" value="GDHRDH"/>
</dbReference>
<dbReference type="InterPro" id="IPR036291">
    <property type="entry name" value="NAD(P)-bd_dom_sf"/>
</dbReference>
<keyword evidence="4" id="KW-1185">Reference proteome</keyword>